<name>A0ABY7X2M2_9BACL</name>
<gene>
    <name evidence="1" type="ORF">PTI97_12510</name>
</gene>
<keyword evidence="2" id="KW-1185">Reference proteome</keyword>
<protein>
    <submittedName>
        <fullName evidence="1">Uncharacterized protein</fullName>
    </submittedName>
</protein>
<evidence type="ECO:0000313" key="1">
    <source>
        <dbReference type="EMBL" id="WDH77377.1"/>
    </source>
</evidence>
<organism evidence="1 2">
    <name type="scientific">Exiguobacterium marinum</name>
    <dbReference type="NCBI Taxonomy" id="273528"/>
    <lineage>
        <taxon>Bacteria</taxon>
        <taxon>Bacillati</taxon>
        <taxon>Bacillota</taxon>
        <taxon>Bacilli</taxon>
        <taxon>Bacillales</taxon>
        <taxon>Bacillales Family XII. Incertae Sedis</taxon>
        <taxon>Exiguobacterium</taxon>
    </lineage>
</organism>
<dbReference type="EMBL" id="CP118099">
    <property type="protein sequence ID" value="WDH77377.1"/>
    <property type="molecule type" value="Genomic_DNA"/>
</dbReference>
<evidence type="ECO:0000313" key="2">
    <source>
        <dbReference type="Proteomes" id="UP001213680"/>
    </source>
</evidence>
<reference evidence="1 2" key="1">
    <citation type="submission" date="2023-02" db="EMBL/GenBank/DDBJ databases">
        <title>A bacterium isolated from plastisphere.</title>
        <authorList>
            <person name="Sun Y."/>
        </authorList>
    </citation>
    <scope>NUCLEOTIDE SEQUENCE [LARGE SCALE GENOMIC DNA]</scope>
    <source>
        <strain evidence="2">a-1</strain>
    </source>
</reference>
<sequence length="164" mass="20044">MNKLDTQAVYLVISRLLGEIIEQHPPHRWIKTEEVFPHPYQFNKVSYDYSGEVEPMTLETFQDLVSKLGNDHWYSSKFEELLHNIYINQWVPTFTSNFGKHWQCYHDLLFDAYNDWKYTHFKLYDEDGNELDEELENNLNECFEDFIHQTSPELYVKKMMKFWW</sequence>
<dbReference type="Proteomes" id="UP001213680">
    <property type="component" value="Chromosome"/>
</dbReference>
<proteinExistence type="predicted"/>
<accession>A0ABY7X2M2</accession>